<keyword evidence="2" id="KW-1185">Reference proteome</keyword>
<dbReference type="KEGG" id="vg:5176091"/>
<evidence type="ECO:0000313" key="2">
    <source>
        <dbReference type="Proteomes" id="UP000204663"/>
    </source>
</evidence>
<dbReference type="GeneID" id="5176091"/>
<evidence type="ECO:0000313" key="1">
    <source>
        <dbReference type="EMBL" id="ABM45795.1"/>
    </source>
</evidence>
<reference evidence="1 2" key="1">
    <citation type="journal article" date="2008" name="J. Gen. Virol.">
        <title>Genomic sequence analysis of a fast-killing isolate of Spodoptera frugiperda multiple nucleopolyhedrovirus.</title>
        <authorList>
            <person name="Harrison R.L."/>
            <person name="Puttler B."/>
            <person name="Popham H.J."/>
        </authorList>
    </citation>
    <scope>NUCLEOTIDE SEQUENCE [LARGE SCALE GENOMIC DNA]</scope>
    <source>
        <strain evidence="1">3AP2</strain>
    </source>
</reference>
<proteinExistence type="predicted"/>
<dbReference type="RefSeq" id="YP_001036377.1">
    <property type="nucleotide sequence ID" value="NC_009011.2"/>
</dbReference>
<accession>A1YJ75</accession>
<dbReference type="EMBL" id="EF035042">
    <property type="protein sequence ID" value="ABM45795.1"/>
    <property type="molecule type" value="Genomic_DNA"/>
</dbReference>
<organism evidence="1 2">
    <name type="scientific">Spodoptera frugiperda nuclear polyhedrosis virus</name>
    <name type="common">SfNPV</name>
    <dbReference type="NCBI Taxonomy" id="10455"/>
    <lineage>
        <taxon>Viruses</taxon>
        <taxon>Viruses incertae sedis</taxon>
        <taxon>Naldaviricetes</taxon>
        <taxon>Lefavirales</taxon>
        <taxon>Baculoviridae</taxon>
        <taxon>Alphabaculovirus</taxon>
        <taxon>Alphabaculovirus spofrugiperdae</taxon>
    </lineage>
</organism>
<organismHost>
    <name type="scientific">Lepidoptera</name>
    <name type="common">moths &amp; butterflies</name>
    <dbReference type="NCBI Taxonomy" id="7088"/>
</organismHost>
<sequence>MCCFDENYGIFIETTFAKFLNKILKCIFDETNVVFVETIHIILTKMTLLSLKWIL</sequence>
<dbReference type="Proteomes" id="UP000204663">
    <property type="component" value="Segment"/>
</dbReference>
<name>A1YJ75_NPVSF</name>
<protein>
    <submittedName>
        <fullName evidence="1">Uncharacterized protein</fullName>
    </submittedName>
</protein>